<evidence type="ECO:0008006" key="15">
    <source>
        <dbReference type="Google" id="ProtNLM"/>
    </source>
</evidence>
<dbReference type="GO" id="GO:0005886">
    <property type="term" value="C:plasma membrane"/>
    <property type="evidence" value="ECO:0007669"/>
    <property type="project" value="UniProtKB-SubCell"/>
</dbReference>
<dbReference type="Pfam" id="PF01826">
    <property type="entry name" value="TIL"/>
    <property type="match status" value="1"/>
</dbReference>
<gene>
    <name evidence="13" type="ORF">Cfor_05141</name>
</gene>
<dbReference type="InterPro" id="IPR052749">
    <property type="entry name" value="Alpha-tectorin"/>
</dbReference>
<dbReference type="InterPro" id="IPR002919">
    <property type="entry name" value="TIL_dom"/>
</dbReference>
<name>A0A6L2PMH5_COPFO</name>
<dbReference type="SMART" id="SM00192">
    <property type="entry name" value="LDLa"/>
    <property type="match status" value="1"/>
</dbReference>
<dbReference type="PROSITE" id="PS01285">
    <property type="entry name" value="FA58C_1"/>
    <property type="match status" value="1"/>
</dbReference>
<dbReference type="PROSITE" id="PS01286">
    <property type="entry name" value="FA58C_2"/>
    <property type="match status" value="1"/>
</dbReference>
<evidence type="ECO:0000256" key="8">
    <source>
        <dbReference type="ARBA" id="ARBA00023157"/>
    </source>
</evidence>
<dbReference type="CDD" id="cd19941">
    <property type="entry name" value="TIL"/>
    <property type="match status" value="2"/>
</dbReference>
<evidence type="ECO:0000256" key="5">
    <source>
        <dbReference type="ARBA" id="ARBA00022729"/>
    </source>
</evidence>
<evidence type="ECO:0000313" key="13">
    <source>
        <dbReference type="EMBL" id="GFG33799.1"/>
    </source>
</evidence>
<evidence type="ECO:0000313" key="14">
    <source>
        <dbReference type="Proteomes" id="UP000502823"/>
    </source>
</evidence>
<dbReference type="PROSITE" id="PS01208">
    <property type="entry name" value="VWFC_1"/>
    <property type="match status" value="1"/>
</dbReference>
<dbReference type="PROSITE" id="PS51233">
    <property type="entry name" value="VWFD"/>
    <property type="match status" value="2"/>
</dbReference>
<dbReference type="GO" id="GO:0005576">
    <property type="term" value="C:extracellular region"/>
    <property type="evidence" value="ECO:0007669"/>
    <property type="project" value="UniProtKB-SubCell"/>
</dbReference>
<dbReference type="OrthoDB" id="6262482at2759"/>
<evidence type="ECO:0000256" key="3">
    <source>
        <dbReference type="ARBA" id="ARBA00009456"/>
    </source>
</evidence>
<dbReference type="SMART" id="SM00832">
    <property type="entry name" value="C8"/>
    <property type="match status" value="2"/>
</dbReference>
<dbReference type="Proteomes" id="UP000502823">
    <property type="component" value="Unassembled WGS sequence"/>
</dbReference>
<dbReference type="PROSITE" id="PS50184">
    <property type="entry name" value="VWFC_2"/>
    <property type="match status" value="1"/>
</dbReference>
<dbReference type="PANTHER" id="PTHR46160">
    <property type="entry name" value="ALPHA-TECTORIN-RELATED"/>
    <property type="match status" value="1"/>
</dbReference>
<dbReference type="InterPro" id="IPR036084">
    <property type="entry name" value="Ser_inhib-like_sf"/>
</dbReference>
<feature type="domain" description="VWFC" evidence="11">
    <location>
        <begin position="1309"/>
        <end position="1376"/>
    </location>
</feature>
<dbReference type="EMBL" id="BLKM01000454">
    <property type="protein sequence ID" value="GFG33799.1"/>
    <property type="molecule type" value="Genomic_DNA"/>
</dbReference>
<dbReference type="InParanoid" id="A0A6L2PMH5"/>
<keyword evidence="7" id="KW-0472">Membrane</keyword>
<dbReference type="Gene3D" id="2.60.120.260">
    <property type="entry name" value="Galactose-binding domain-like"/>
    <property type="match status" value="2"/>
</dbReference>
<keyword evidence="14" id="KW-1185">Reference proteome</keyword>
<proteinExistence type="inferred from homology"/>
<feature type="domain" description="VWFD" evidence="12">
    <location>
        <begin position="933"/>
        <end position="1165"/>
    </location>
</feature>
<evidence type="ECO:0000256" key="2">
    <source>
        <dbReference type="ARBA" id="ARBA00004239"/>
    </source>
</evidence>
<organism evidence="13 14">
    <name type="scientific">Coptotermes formosanus</name>
    <name type="common">Formosan subterranean termite</name>
    <dbReference type="NCBI Taxonomy" id="36987"/>
    <lineage>
        <taxon>Eukaryota</taxon>
        <taxon>Metazoa</taxon>
        <taxon>Ecdysozoa</taxon>
        <taxon>Arthropoda</taxon>
        <taxon>Hexapoda</taxon>
        <taxon>Insecta</taxon>
        <taxon>Pterygota</taxon>
        <taxon>Neoptera</taxon>
        <taxon>Polyneoptera</taxon>
        <taxon>Dictyoptera</taxon>
        <taxon>Blattodea</taxon>
        <taxon>Blattoidea</taxon>
        <taxon>Termitoidae</taxon>
        <taxon>Rhinotermitidae</taxon>
        <taxon>Coptotermes</taxon>
    </lineage>
</organism>
<feature type="region of interest" description="Disordered" evidence="9">
    <location>
        <begin position="512"/>
        <end position="547"/>
    </location>
</feature>
<dbReference type="PANTHER" id="PTHR46160:SF10">
    <property type="entry name" value="MUCIN-5AC-LIKE ISOFORM X2"/>
    <property type="match status" value="1"/>
</dbReference>
<comment type="subcellular location">
    <subcellularLocation>
        <location evidence="1">Cell membrane</location>
    </subcellularLocation>
    <subcellularLocation>
        <location evidence="2">Secreted</location>
        <location evidence="2">Extracellular space</location>
    </subcellularLocation>
</comment>
<accession>A0A6L2PMH5</accession>
<evidence type="ECO:0000259" key="10">
    <source>
        <dbReference type="PROSITE" id="PS50022"/>
    </source>
</evidence>
<dbReference type="InterPro" id="IPR008979">
    <property type="entry name" value="Galactose-bd-like_sf"/>
</dbReference>
<reference evidence="14" key="1">
    <citation type="submission" date="2020-01" db="EMBL/GenBank/DDBJ databases">
        <title>Draft genome sequence of the Termite Coptotermes fromosanus.</title>
        <authorList>
            <person name="Itakura S."/>
            <person name="Yosikawa Y."/>
            <person name="Umezawa K."/>
        </authorList>
    </citation>
    <scope>NUCLEOTIDE SEQUENCE [LARGE SCALE GENOMIC DNA]</scope>
</reference>
<dbReference type="InterPro" id="IPR002172">
    <property type="entry name" value="LDrepeatLR_classA_rpt"/>
</dbReference>
<dbReference type="Pfam" id="PF00754">
    <property type="entry name" value="F5_F8_type_C"/>
    <property type="match status" value="2"/>
</dbReference>
<evidence type="ECO:0000259" key="12">
    <source>
        <dbReference type="PROSITE" id="PS51233"/>
    </source>
</evidence>
<evidence type="ECO:0000259" key="11">
    <source>
        <dbReference type="PROSITE" id="PS50184"/>
    </source>
</evidence>
<dbReference type="Gene3D" id="2.10.25.10">
    <property type="entry name" value="Laminin"/>
    <property type="match status" value="2"/>
</dbReference>
<sequence length="1693" mass="188794">MMEQDICDSSSNSIAQGKAAMLLQHVWRISHSLLCLVPDAVWKPTANNKDQYLQVDLGNLEPLYGTTVWGNPKEDEYVTSYMVLYSDNGQRYTYVTDAEDSPAIFRGPVDHKNQVRQQFFQPVEARYVRWNPLTWHSAIAMKVDLLGCGELTTESTIFTNETLPFLTEVCTDRMGLENGLMADQQFTASSVHDDDIRVGPAQARLNGDKSWVPTTHHNQWIQFDFLEPRNLTGIITQGNKDLNSWIESYSVQHSLDGKAWNPLLDAASHSEKVFLANFDSVTPHQNLFDRMLHTRYLRLFPRKWHKYIALRAEVLGCYKPYPTPPAIAVPSATPAPPECNACPGWHNDETITAGMCQCLQGKFWNGETCVNRTECPCYVGYIAYSVGTLYDSHDCKECICKIGGIASCKEKICPHCEQNLQRVLTPSCGCTCKPCPPGTVLCPTSNICINVTSWCDGLEDCPDDERECTTSTVPTAAITPFATQITPTETPPPRCPPVECPEGFKVSLKETEQLKTPEGSSTPIKGSFKGVKNGRKKGRTNTTVPKPQKLSSGNICPEFVCAPIKECTVPKCPPNFVLHTVREKNNIKLKCPIYICVPPAPPHATCNITGQTFHTFDGTEFKHDVCNHILARDLKNDNWGISVYKDCPEETDVCKWHLVVVQDENEIQFHPDLSVNFNNYKYSIEQLQRIGSQLQQAFTVSKMGGILLFQSRHYGFQVMWDTQESIKIHMPGKLAGHVDGLCGFFNQNMRDDKMKPDGKLGRTTAEFVDSWVDSFLEAKCRPVLCHLSLQEKALHMCSLVREPLFAQCRGVVNVEKYVSHCIETTCSCLQASNSTEAGCQCQALLGFVTQCTAAESSVDLSTWRVQHNCPAFCPPPLVYHDCFQRECEPNCNSMRDRHQCPAMPGTCIPGCFCPDGLVRKGDKCVKPDECRDCVCNGFGDPQYLTFDHSNYTFNGNCTYVAARDVNPHGKHTFEKVGSSKYLANEIVTNERVQGEITESLKSEKKKLYLLVMGIVWKWQMLMLGKMCLFESYCLPVLTYGIAIWMWTKGYNSKTTAAELEAFVDGSLVNSYPLVNDWMQLEQVPGMEVTVLIPEIQLEVSYFFHNFAFVVRLPSHTYGHATEGLCGNCNGDSRDDFKTKNGTVTRDTSEFGSSWLYPLPSEMGCNVIPEPEGCIPLPPDQDPCFKLLDEERFGGCYPLVDPYLYVAACQYDRCHTTDKETSLCRNLEAYARACMQAGLCLNWRTNTSCPYLCAEGFVYRACGLGCPQTCDNYKHLIEDPSSCDLSEVDGCFCADGQVLIGGVCKDIIHCFPCDEEGHLPGQVWNPDNCTACTCSKDGKVACLKTECPAVETICDREMTAVAVPGTEGDCCQKYICVSSPTPQPTEGPCPEVQIPLCHGDQQVQSSVNAQGCTEFICVCKPCEPLEERTEDVAVEIDPLLLQDAALNDRPEFPHRGHGWVQVNDTRGCCPHLKWECRQDSCPKHKPCQEYYKLHELPVAKGECCPVFKCGKYCCIYNLNLLFVLNQLVINLPGSHWNDGPCRTCTCEKTAAGGPHPVCKIQACSDLLIERETTDYELEKVPVPNQCCPSIVRIACKEGDTVYKVGSEWPSPSGNPCETYVCEAIAGTLQKVQKTHECNMQCELGFEYVKPAANKCCGHCHQFACVVNGEVKEANSNWTSADLCTTNFCLLRNGS</sequence>
<keyword evidence="4" id="KW-1003">Cell membrane</keyword>
<dbReference type="InterPro" id="IPR036055">
    <property type="entry name" value="LDL_receptor-like_sf"/>
</dbReference>
<dbReference type="SUPFAM" id="SSF49785">
    <property type="entry name" value="Galactose-binding domain-like"/>
    <property type="match status" value="2"/>
</dbReference>
<dbReference type="InterPro" id="IPR014853">
    <property type="entry name" value="VWF/SSPO/ZAN-like_Cys-rich_dom"/>
</dbReference>
<protein>
    <recommendedName>
        <fullName evidence="15">Hemocytin</fullName>
    </recommendedName>
</protein>
<evidence type="ECO:0000256" key="1">
    <source>
        <dbReference type="ARBA" id="ARBA00004236"/>
    </source>
</evidence>
<feature type="domain" description="VWFD" evidence="12">
    <location>
        <begin position="604"/>
        <end position="781"/>
    </location>
</feature>
<feature type="domain" description="F5/8 type C" evidence="10">
    <location>
        <begin position="1"/>
        <end position="148"/>
    </location>
</feature>
<keyword evidence="5" id="KW-0732">Signal</keyword>
<feature type="domain" description="F5/8 type C" evidence="10">
    <location>
        <begin position="170"/>
        <end position="317"/>
    </location>
</feature>
<dbReference type="SMART" id="SM00231">
    <property type="entry name" value="FA58C"/>
    <property type="match status" value="2"/>
</dbReference>
<evidence type="ECO:0000256" key="7">
    <source>
        <dbReference type="ARBA" id="ARBA00023136"/>
    </source>
</evidence>
<dbReference type="PROSITE" id="PS50022">
    <property type="entry name" value="FA58C_3"/>
    <property type="match status" value="2"/>
</dbReference>
<dbReference type="SMART" id="SM00214">
    <property type="entry name" value="VWC"/>
    <property type="match status" value="2"/>
</dbReference>
<comment type="similarity">
    <text evidence="3">Belongs to the thrombospondin family.</text>
</comment>
<dbReference type="SUPFAM" id="SSF57567">
    <property type="entry name" value="Serine protease inhibitors"/>
    <property type="match status" value="2"/>
</dbReference>
<keyword evidence="6" id="KW-0677">Repeat</keyword>
<dbReference type="Pfam" id="PF08742">
    <property type="entry name" value="C8"/>
    <property type="match status" value="2"/>
</dbReference>
<dbReference type="SUPFAM" id="SSF57424">
    <property type="entry name" value="LDL receptor-like module"/>
    <property type="match status" value="1"/>
</dbReference>
<dbReference type="InterPro" id="IPR001007">
    <property type="entry name" value="VWF_dom"/>
</dbReference>
<feature type="non-terminal residue" evidence="13">
    <location>
        <position position="1693"/>
    </location>
</feature>
<dbReference type="CDD" id="cd00057">
    <property type="entry name" value="FA58C"/>
    <property type="match status" value="2"/>
</dbReference>
<evidence type="ECO:0000256" key="6">
    <source>
        <dbReference type="ARBA" id="ARBA00022737"/>
    </source>
</evidence>
<evidence type="ECO:0000256" key="4">
    <source>
        <dbReference type="ARBA" id="ARBA00022475"/>
    </source>
</evidence>
<comment type="caution">
    <text evidence="13">The sequence shown here is derived from an EMBL/GenBank/DDBJ whole genome shotgun (WGS) entry which is preliminary data.</text>
</comment>
<dbReference type="InterPro" id="IPR001846">
    <property type="entry name" value="VWF_type-D"/>
</dbReference>
<dbReference type="InterPro" id="IPR000421">
    <property type="entry name" value="FA58C"/>
</dbReference>
<dbReference type="SMART" id="SM00216">
    <property type="entry name" value="VWD"/>
    <property type="match status" value="2"/>
</dbReference>
<evidence type="ECO:0000256" key="9">
    <source>
        <dbReference type="SAM" id="MobiDB-lite"/>
    </source>
</evidence>
<keyword evidence="8" id="KW-1015">Disulfide bond</keyword>
<dbReference type="Pfam" id="PF00094">
    <property type="entry name" value="VWD"/>
    <property type="match status" value="3"/>
</dbReference>